<keyword evidence="2" id="KW-0472">Membrane</keyword>
<keyword evidence="1" id="KW-0488">Methylation</keyword>
<dbReference type="Pfam" id="PF16732">
    <property type="entry name" value="ComP_DUS"/>
    <property type="match status" value="1"/>
</dbReference>
<dbReference type="Pfam" id="PF07963">
    <property type="entry name" value="N_methyl"/>
    <property type="match status" value="1"/>
</dbReference>
<dbReference type="SUPFAM" id="SSF54523">
    <property type="entry name" value="Pili subunits"/>
    <property type="match status" value="1"/>
</dbReference>
<evidence type="ECO:0000313" key="4">
    <source>
        <dbReference type="Proteomes" id="UP000027215"/>
    </source>
</evidence>
<sequence length="161" mass="18017">MWTAIVEAVAMMVILKWERVSKRRRIGARQRSYGYHLIELMVVVAVIAILSSIAYPSYQHYILKSHRDQAKADLVEIAQFAERFRTVNNTYAGFPATNPITQSPRQGTASYLLVFVGDATRTAFTVSAVPQGTQQNDKCGTLFINQAGIKTNSQGELSECW</sequence>
<proteinExistence type="predicted"/>
<dbReference type="Gene3D" id="3.30.700.10">
    <property type="entry name" value="Glycoprotein, Type 4 Pilin"/>
    <property type="match status" value="1"/>
</dbReference>
<evidence type="ECO:0000256" key="1">
    <source>
        <dbReference type="ARBA" id="ARBA00022481"/>
    </source>
</evidence>
<dbReference type="AlphaFoldDB" id="A0A060HB92"/>
<evidence type="ECO:0000313" key="3">
    <source>
        <dbReference type="EMBL" id="AIC10202.1"/>
    </source>
</evidence>
<dbReference type="KEGG" id="xfs:D934_08335"/>
<organism evidence="3 4">
    <name type="scientific">Xylella fastidiosa subsp. sandyi Ann-1</name>
    <dbReference type="NCBI Taxonomy" id="155920"/>
    <lineage>
        <taxon>Bacteria</taxon>
        <taxon>Pseudomonadati</taxon>
        <taxon>Pseudomonadota</taxon>
        <taxon>Gammaproteobacteria</taxon>
        <taxon>Lysobacterales</taxon>
        <taxon>Lysobacteraceae</taxon>
        <taxon>Xylella</taxon>
    </lineage>
</organism>
<accession>A0A060HB92</accession>
<evidence type="ECO:0000256" key="2">
    <source>
        <dbReference type="SAM" id="Phobius"/>
    </source>
</evidence>
<keyword evidence="2" id="KW-1133">Transmembrane helix</keyword>
<dbReference type="HOGENOM" id="CLU_091705_6_1_6"/>
<feature type="transmembrane region" description="Helical" evidence="2">
    <location>
        <begin position="33"/>
        <end position="55"/>
    </location>
</feature>
<dbReference type="InterPro" id="IPR000983">
    <property type="entry name" value="Bac_GSPG_pilin"/>
</dbReference>
<protein>
    <submittedName>
        <fullName evidence="3">Type IV pilin</fullName>
    </submittedName>
</protein>
<dbReference type="InterPro" id="IPR045584">
    <property type="entry name" value="Pilin-like"/>
</dbReference>
<dbReference type="PRINTS" id="PR00813">
    <property type="entry name" value="BCTERIALGSPG"/>
</dbReference>
<dbReference type="GO" id="GO:0015628">
    <property type="term" value="P:protein secretion by the type II secretion system"/>
    <property type="evidence" value="ECO:0007669"/>
    <property type="project" value="InterPro"/>
</dbReference>
<dbReference type="InterPro" id="IPR012902">
    <property type="entry name" value="N_methyl_site"/>
</dbReference>
<name>A0A060HB92_XYLFS</name>
<dbReference type="PATRIC" id="fig|155920.8.peg.1936"/>
<dbReference type="NCBIfam" id="TIGR02532">
    <property type="entry name" value="IV_pilin_GFxxxE"/>
    <property type="match status" value="1"/>
</dbReference>
<dbReference type="InterPro" id="IPR031982">
    <property type="entry name" value="PilE-like"/>
</dbReference>
<gene>
    <name evidence="3" type="ORF">D934_08335</name>
</gene>
<dbReference type="Proteomes" id="UP000027215">
    <property type="component" value="Chromosome"/>
</dbReference>
<reference evidence="3 4" key="1">
    <citation type="submission" date="2013-08" db="EMBL/GenBank/DDBJ databases">
        <authorList>
            <person name="Stouthamer R."/>
            <person name="Nunney L."/>
        </authorList>
    </citation>
    <scope>NUCLEOTIDE SEQUENCE [LARGE SCALE GENOMIC DNA]</scope>
    <source>
        <strain evidence="4">ann-1</strain>
    </source>
</reference>
<dbReference type="GO" id="GO:0015627">
    <property type="term" value="C:type II protein secretion system complex"/>
    <property type="evidence" value="ECO:0007669"/>
    <property type="project" value="InterPro"/>
</dbReference>
<dbReference type="EMBL" id="CP006696">
    <property type="protein sequence ID" value="AIC10202.1"/>
    <property type="molecule type" value="Genomic_DNA"/>
</dbReference>
<dbReference type="GO" id="GO:0043683">
    <property type="term" value="P:type IV pilus assembly"/>
    <property type="evidence" value="ECO:0007669"/>
    <property type="project" value="InterPro"/>
</dbReference>
<keyword evidence="2" id="KW-0812">Transmembrane</keyword>